<dbReference type="InterPro" id="IPR036271">
    <property type="entry name" value="Tet_transcr_reg_TetR-rel_C_sf"/>
</dbReference>
<dbReference type="InterPro" id="IPR023772">
    <property type="entry name" value="DNA-bd_HTH_TetR-type_CS"/>
</dbReference>
<dbReference type="PRINTS" id="PR00455">
    <property type="entry name" value="HTHTETR"/>
</dbReference>
<dbReference type="PROSITE" id="PS01081">
    <property type="entry name" value="HTH_TETR_1"/>
    <property type="match status" value="1"/>
</dbReference>
<dbReference type="PANTHER" id="PTHR30055">
    <property type="entry name" value="HTH-TYPE TRANSCRIPTIONAL REGULATOR RUTR"/>
    <property type="match status" value="1"/>
</dbReference>
<dbReference type="AlphaFoldDB" id="A0A318SCR1"/>
<feature type="DNA-binding region" description="H-T-H motif" evidence="4">
    <location>
        <begin position="34"/>
        <end position="53"/>
    </location>
</feature>
<sequence>MAETVHDQIAALKRAHILAAAGKVFAEKGFHATTIKDVARAASVADGTIYNYFDNKAALLLGIFDEAARTVRGTINPAELAAASPRDVLRALLRFPLHAFDESNSALFRTVLSAVLTDRDLARRFGETILAPLRDEGGLPKSVAGEHDPALVARLVASVVIGLLVQRALSDESLEAVWNDLPDRLTDLLLRGLDQRAP</sequence>
<dbReference type="GO" id="GO:0000976">
    <property type="term" value="F:transcription cis-regulatory region binding"/>
    <property type="evidence" value="ECO:0007669"/>
    <property type="project" value="TreeGrafter"/>
</dbReference>
<dbReference type="InterPro" id="IPR050109">
    <property type="entry name" value="HTH-type_TetR-like_transc_reg"/>
</dbReference>
<evidence type="ECO:0000259" key="5">
    <source>
        <dbReference type="PROSITE" id="PS50977"/>
    </source>
</evidence>
<dbReference type="SUPFAM" id="SSF46689">
    <property type="entry name" value="Homeodomain-like"/>
    <property type="match status" value="1"/>
</dbReference>
<keyword evidence="2 4" id="KW-0238">DNA-binding</keyword>
<comment type="caution">
    <text evidence="6">The sequence shown here is derived from an EMBL/GenBank/DDBJ whole genome shotgun (WGS) entry which is preliminary data.</text>
</comment>
<dbReference type="InterPro" id="IPR001647">
    <property type="entry name" value="HTH_TetR"/>
</dbReference>
<keyword evidence="7" id="KW-1185">Reference proteome</keyword>
<dbReference type="Proteomes" id="UP000248326">
    <property type="component" value="Unassembled WGS sequence"/>
</dbReference>
<organism evidence="6 7">
    <name type="scientific">Deinococcus yavapaiensis KR-236</name>
    <dbReference type="NCBI Taxonomy" id="694435"/>
    <lineage>
        <taxon>Bacteria</taxon>
        <taxon>Thermotogati</taxon>
        <taxon>Deinococcota</taxon>
        <taxon>Deinococci</taxon>
        <taxon>Deinococcales</taxon>
        <taxon>Deinococcaceae</taxon>
        <taxon>Deinococcus</taxon>
    </lineage>
</organism>
<evidence type="ECO:0000256" key="4">
    <source>
        <dbReference type="PROSITE-ProRule" id="PRU00335"/>
    </source>
</evidence>
<protein>
    <submittedName>
        <fullName evidence="6">TetR family transcriptional regulator</fullName>
    </submittedName>
</protein>
<evidence type="ECO:0000256" key="1">
    <source>
        <dbReference type="ARBA" id="ARBA00023015"/>
    </source>
</evidence>
<dbReference type="PANTHER" id="PTHR30055:SF234">
    <property type="entry name" value="HTH-TYPE TRANSCRIPTIONAL REGULATOR BETI"/>
    <property type="match status" value="1"/>
</dbReference>
<dbReference type="SUPFAM" id="SSF48498">
    <property type="entry name" value="Tetracyclin repressor-like, C-terminal domain"/>
    <property type="match status" value="1"/>
</dbReference>
<evidence type="ECO:0000313" key="7">
    <source>
        <dbReference type="Proteomes" id="UP000248326"/>
    </source>
</evidence>
<dbReference type="InterPro" id="IPR009057">
    <property type="entry name" value="Homeodomain-like_sf"/>
</dbReference>
<name>A0A318SCR1_9DEIO</name>
<dbReference type="Pfam" id="PF00440">
    <property type="entry name" value="TetR_N"/>
    <property type="match status" value="1"/>
</dbReference>
<dbReference type="EMBL" id="QJSX01000001">
    <property type="protein sequence ID" value="PYE56423.1"/>
    <property type="molecule type" value="Genomic_DNA"/>
</dbReference>
<feature type="domain" description="HTH tetR-type" evidence="5">
    <location>
        <begin position="11"/>
        <end position="71"/>
    </location>
</feature>
<dbReference type="GO" id="GO:0003700">
    <property type="term" value="F:DNA-binding transcription factor activity"/>
    <property type="evidence" value="ECO:0007669"/>
    <property type="project" value="TreeGrafter"/>
</dbReference>
<reference evidence="6 7" key="1">
    <citation type="submission" date="2018-06" db="EMBL/GenBank/DDBJ databases">
        <title>Genomic Encyclopedia of Type Strains, Phase IV (KMG-IV): sequencing the most valuable type-strain genomes for metagenomic binning, comparative biology and taxonomic classification.</title>
        <authorList>
            <person name="Goeker M."/>
        </authorList>
    </citation>
    <scope>NUCLEOTIDE SEQUENCE [LARGE SCALE GENOMIC DNA]</scope>
    <source>
        <strain evidence="6 7">DSM 18048</strain>
    </source>
</reference>
<dbReference type="Gene3D" id="1.10.357.10">
    <property type="entry name" value="Tetracycline Repressor, domain 2"/>
    <property type="match status" value="1"/>
</dbReference>
<dbReference type="RefSeq" id="WP_170130832.1">
    <property type="nucleotide sequence ID" value="NZ_QJSX01000001.1"/>
</dbReference>
<evidence type="ECO:0000256" key="2">
    <source>
        <dbReference type="ARBA" id="ARBA00023125"/>
    </source>
</evidence>
<accession>A0A318SCR1</accession>
<dbReference type="PROSITE" id="PS50977">
    <property type="entry name" value="HTH_TETR_2"/>
    <property type="match status" value="1"/>
</dbReference>
<proteinExistence type="predicted"/>
<keyword evidence="3" id="KW-0804">Transcription</keyword>
<evidence type="ECO:0000313" key="6">
    <source>
        <dbReference type="EMBL" id="PYE56423.1"/>
    </source>
</evidence>
<evidence type="ECO:0000256" key="3">
    <source>
        <dbReference type="ARBA" id="ARBA00023163"/>
    </source>
</evidence>
<keyword evidence="1" id="KW-0805">Transcription regulation</keyword>
<gene>
    <name evidence="6" type="ORF">DES52_101227</name>
</gene>